<dbReference type="InterPro" id="IPR011990">
    <property type="entry name" value="TPR-like_helical_dom_sf"/>
</dbReference>
<keyword evidence="3" id="KW-1185">Reference proteome</keyword>
<accession>A0ABV6ADD9</accession>
<dbReference type="Gene3D" id="1.25.40.10">
    <property type="entry name" value="Tetratricopeptide repeat domain"/>
    <property type="match status" value="1"/>
</dbReference>
<evidence type="ECO:0000313" key="2">
    <source>
        <dbReference type="EMBL" id="MFB9948129.1"/>
    </source>
</evidence>
<protein>
    <submittedName>
        <fullName evidence="2">Tetratricopeptide repeat protein</fullName>
    </submittedName>
</protein>
<organism evidence="2 3">
    <name type="scientific">Rhizobium puerariae</name>
    <dbReference type="NCBI Taxonomy" id="1585791"/>
    <lineage>
        <taxon>Bacteria</taxon>
        <taxon>Pseudomonadati</taxon>
        <taxon>Pseudomonadota</taxon>
        <taxon>Alphaproteobacteria</taxon>
        <taxon>Hyphomicrobiales</taxon>
        <taxon>Rhizobiaceae</taxon>
        <taxon>Rhizobium/Agrobacterium group</taxon>
        <taxon>Rhizobium</taxon>
    </lineage>
</organism>
<reference evidence="2 3" key="1">
    <citation type="submission" date="2024-09" db="EMBL/GenBank/DDBJ databases">
        <authorList>
            <person name="Sun Q."/>
            <person name="Mori K."/>
        </authorList>
    </citation>
    <scope>NUCLEOTIDE SEQUENCE [LARGE SCALE GENOMIC DNA]</scope>
    <source>
        <strain evidence="2 3">TBRC 4938</strain>
    </source>
</reference>
<dbReference type="RefSeq" id="WP_377256954.1">
    <property type="nucleotide sequence ID" value="NZ_JBHMAA010000006.1"/>
</dbReference>
<sequence length="224" mass="24086">MAQHDDDSFIREVNEELRSDQVKYAWKRFRPAVIAIVVLIVGGAIAKESYEWWDTRSSSQSGDKFLAALQLASQDKPDDALAAFEALEKDGTGSYPVLARMRAASLQQAKGDMAGAIASFSAVGKDGHAPQAMRDLAKMRAAWLLIDTGTYEQVAAEVQAVANPGNPLASSAREALGLAAYKVGDMKKAKEWFQQIANDASAPRNIANRAQIMLDNIAASGKAS</sequence>
<dbReference type="SUPFAM" id="SSF81901">
    <property type="entry name" value="HCP-like"/>
    <property type="match status" value="1"/>
</dbReference>
<gene>
    <name evidence="2" type="ORF">ACFFP0_04675</name>
</gene>
<proteinExistence type="predicted"/>
<evidence type="ECO:0000313" key="3">
    <source>
        <dbReference type="Proteomes" id="UP001589692"/>
    </source>
</evidence>
<dbReference type="Pfam" id="PF09976">
    <property type="entry name" value="TPR_21"/>
    <property type="match status" value="1"/>
</dbReference>
<dbReference type="InterPro" id="IPR018704">
    <property type="entry name" value="SecYEG/CpoB_TPR"/>
</dbReference>
<feature type="domain" description="Ancillary SecYEG translocon subunit/Cell division coordinator CpoB TPR" evidence="1">
    <location>
        <begin position="26"/>
        <end position="218"/>
    </location>
</feature>
<evidence type="ECO:0000259" key="1">
    <source>
        <dbReference type="Pfam" id="PF09976"/>
    </source>
</evidence>
<comment type="caution">
    <text evidence="2">The sequence shown here is derived from an EMBL/GenBank/DDBJ whole genome shotgun (WGS) entry which is preliminary data.</text>
</comment>
<name>A0ABV6ADD9_9HYPH</name>
<dbReference type="Proteomes" id="UP001589692">
    <property type="component" value="Unassembled WGS sequence"/>
</dbReference>
<dbReference type="EMBL" id="JBHMAA010000006">
    <property type="protein sequence ID" value="MFB9948129.1"/>
    <property type="molecule type" value="Genomic_DNA"/>
</dbReference>